<evidence type="ECO:0000313" key="6">
    <source>
        <dbReference type="Proteomes" id="UP000326702"/>
    </source>
</evidence>
<protein>
    <submittedName>
        <fullName evidence="5">HTH-type transcriptional regulator GalR</fullName>
    </submittedName>
</protein>
<dbReference type="SUPFAM" id="SSF47413">
    <property type="entry name" value="lambda repressor-like DNA-binding domains"/>
    <property type="match status" value="1"/>
</dbReference>
<organism evidence="5 6">
    <name type="scientific">Luteimicrobium xylanilyticum</name>
    <dbReference type="NCBI Taxonomy" id="1133546"/>
    <lineage>
        <taxon>Bacteria</taxon>
        <taxon>Bacillati</taxon>
        <taxon>Actinomycetota</taxon>
        <taxon>Actinomycetes</taxon>
        <taxon>Micrococcales</taxon>
        <taxon>Luteimicrobium</taxon>
    </lineage>
</organism>
<name>A0A5P9Q8U0_9MICO</name>
<dbReference type="InterPro" id="IPR046335">
    <property type="entry name" value="LacI/GalR-like_sensor"/>
</dbReference>
<evidence type="ECO:0000256" key="3">
    <source>
        <dbReference type="ARBA" id="ARBA00023163"/>
    </source>
</evidence>
<dbReference type="InterPro" id="IPR010982">
    <property type="entry name" value="Lambda_DNA-bd_dom_sf"/>
</dbReference>
<keyword evidence="2" id="KW-0238">DNA-binding</keyword>
<dbReference type="Pfam" id="PF13377">
    <property type="entry name" value="Peripla_BP_3"/>
    <property type="match status" value="1"/>
</dbReference>
<evidence type="ECO:0000259" key="4">
    <source>
        <dbReference type="PROSITE" id="PS50932"/>
    </source>
</evidence>
<dbReference type="GO" id="GO:0003700">
    <property type="term" value="F:DNA-binding transcription factor activity"/>
    <property type="evidence" value="ECO:0007669"/>
    <property type="project" value="TreeGrafter"/>
</dbReference>
<dbReference type="Proteomes" id="UP000326702">
    <property type="component" value="Chromosome"/>
</dbReference>
<dbReference type="PROSITE" id="PS50932">
    <property type="entry name" value="HTH_LACI_2"/>
    <property type="match status" value="1"/>
</dbReference>
<dbReference type="PANTHER" id="PTHR30146">
    <property type="entry name" value="LACI-RELATED TRANSCRIPTIONAL REPRESSOR"/>
    <property type="match status" value="1"/>
</dbReference>
<gene>
    <name evidence="5" type="ORF">KDY119_00970</name>
</gene>
<dbReference type="EMBL" id="CP045529">
    <property type="protein sequence ID" value="QFU97472.1"/>
    <property type="molecule type" value="Genomic_DNA"/>
</dbReference>
<feature type="domain" description="HTH lacI-type" evidence="4">
    <location>
        <begin position="12"/>
        <end position="66"/>
    </location>
</feature>
<dbReference type="Pfam" id="PF00356">
    <property type="entry name" value="LacI"/>
    <property type="match status" value="1"/>
</dbReference>
<dbReference type="PANTHER" id="PTHR30146:SF155">
    <property type="entry name" value="ALANINE RACEMASE"/>
    <property type="match status" value="1"/>
</dbReference>
<dbReference type="CDD" id="cd01392">
    <property type="entry name" value="HTH_LacI"/>
    <property type="match status" value="1"/>
</dbReference>
<proteinExistence type="predicted"/>
<evidence type="ECO:0000256" key="1">
    <source>
        <dbReference type="ARBA" id="ARBA00023015"/>
    </source>
</evidence>
<dbReference type="SUPFAM" id="SSF53822">
    <property type="entry name" value="Periplasmic binding protein-like I"/>
    <property type="match status" value="1"/>
</dbReference>
<evidence type="ECO:0000256" key="2">
    <source>
        <dbReference type="ARBA" id="ARBA00023125"/>
    </source>
</evidence>
<accession>A0A5P9Q8U0</accession>
<keyword evidence="1" id="KW-0805">Transcription regulation</keyword>
<dbReference type="Gene3D" id="1.10.260.40">
    <property type="entry name" value="lambda repressor-like DNA-binding domains"/>
    <property type="match status" value="1"/>
</dbReference>
<dbReference type="GO" id="GO:0000976">
    <property type="term" value="F:transcription cis-regulatory region binding"/>
    <property type="evidence" value="ECO:0007669"/>
    <property type="project" value="TreeGrafter"/>
</dbReference>
<dbReference type="InterPro" id="IPR000843">
    <property type="entry name" value="HTH_LacI"/>
</dbReference>
<dbReference type="InterPro" id="IPR028082">
    <property type="entry name" value="Peripla_BP_I"/>
</dbReference>
<sequence>MPAQAELHGRRPTITDVARLAGTSRGTVSFVVNGRPGVAPATRERVLAAMAELQWTPSRPARALSHRRADAVGLVLAREPRALGSDTFFAPFIGGLESALQRTGQSLVLRFVAGDEAERRTYEELVSQRQVDGFVLSDLRHDDPRVGLVAGLGAQAVTLDRPDLASPFPSVSRADEPGVTAAVDHLIAHGHERIAHVGGPARYVHATRRREVWQRAMRRHGLPADRHVEADFTAAGGAMATSRLLALGDGERPTAILFDNDLMAASGVAVAQRLGFDVPGRLSVVGYDDAEISAYLNPPLTSVRTDPFSWGRIAGRLVLELLANGSASSQEMSASELVVRASSGPAPAAV</sequence>
<dbReference type="Gene3D" id="3.40.50.2300">
    <property type="match status" value="2"/>
</dbReference>
<evidence type="ECO:0000313" key="5">
    <source>
        <dbReference type="EMBL" id="QFU97472.1"/>
    </source>
</evidence>
<dbReference type="AlphaFoldDB" id="A0A5P9Q8U0"/>
<dbReference type="CDD" id="cd06267">
    <property type="entry name" value="PBP1_LacI_sugar_binding-like"/>
    <property type="match status" value="1"/>
</dbReference>
<dbReference type="SMART" id="SM00354">
    <property type="entry name" value="HTH_LACI"/>
    <property type="match status" value="1"/>
</dbReference>
<dbReference type="RefSeq" id="WP_036952262.1">
    <property type="nucleotide sequence ID" value="NZ_BAABIH010000001.1"/>
</dbReference>
<keyword evidence="3" id="KW-0804">Transcription</keyword>
<dbReference type="KEGG" id="lxl:KDY119_00970"/>
<keyword evidence="6" id="KW-1185">Reference proteome</keyword>
<dbReference type="OrthoDB" id="1938857at2"/>
<reference evidence="5 6" key="1">
    <citation type="submission" date="2019-10" db="EMBL/GenBank/DDBJ databases">
        <title>Genome sequence of Luteimicrobium xylanilyticum HY-24.</title>
        <authorList>
            <person name="Kim D.Y."/>
            <person name="Park H.-Y."/>
        </authorList>
    </citation>
    <scope>NUCLEOTIDE SEQUENCE [LARGE SCALE GENOMIC DNA]</scope>
    <source>
        <strain evidence="5 6">HY-24</strain>
    </source>
</reference>